<dbReference type="PANTHER" id="PTHR15600">
    <property type="entry name" value="SACSIN"/>
    <property type="match status" value="1"/>
</dbReference>
<dbReference type="Pfam" id="PF05168">
    <property type="entry name" value="HEPN"/>
    <property type="match status" value="1"/>
</dbReference>
<dbReference type="Proteomes" id="UP001159405">
    <property type="component" value="Unassembled WGS sequence"/>
</dbReference>
<dbReference type="EMBL" id="CALNXK010000074">
    <property type="protein sequence ID" value="CAH3144816.1"/>
    <property type="molecule type" value="Genomic_DNA"/>
</dbReference>
<dbReference type="SMART" id="SM00748">
    <property type="entry name" value="HEPN"/>
    <property type="match status" value="1"/>
</dbReference>
<dbReference type="SUPFAM" id="SSF55874">
    <property type="entry name" value="ATPase domain of HSP90 chaperone/DNA topoisomerase II/histidine kinase"/>
    <property type="match status" value="3"/>
</dbReference>
<dbReference type="InterPro" id="IPR007842">
    <property type="entry name" value="HEPN_dom"/>
</dbReference>
<dbReference type="InterPro" id="IPR052972">
    <property type="entry name" value="Sacsin_chaperone_reg"/>
</dbReference>
<dbReference type="Gene3D" id="1.10.287.110">
    <property type="entry name" value="DnaJ domain"/>
    <property type="match status" value="1"/>
</dbReference>
<sequence length="4446" mass="506698">EGFSSGFNLIQPSLIQQLKKILDQYPDDGQILKELIQNAEDAGASQVKFLHDRHSYGKEKLHSNQLAKFQGPALYAYNNAEFKPSDWEGIRMLCESKKVKDPMKVGRFGLGFKSVFHITDLPSIMSTSQIGVIDPHEKCFGERRTGNSWDIRNDRDIMNAIPDQFAPYRGVFDFPEDIFTRGSYTGTLFRFPLRTEPSKLSETLYSAEKVNDLFNGFMADSHLVLLFMQHLESIELYARDELESKPRRMFQVRISEESLKLVREKRKEFQETVPSGQLLSHSVHVTYPITIETVQYRQGVEAGKCSHSFLVTNYLCGGELSSEFQALVVDPSLSYLPLVGIAMALPSSPQDSVPQIQGHVSCVLPLPVQKTSLTGLPVHVNGFFALTQNRGHIKFPTAEQEGHPLTDKSLKWNKCLLEEAIPQAYATMILGAINDKSFKVQAATVYQAWPEITRVNQKWKSVVESLFDILSDEEIVYSKVNQGQWLLVEGAIFNQVPESHLKELLESVLIVANVPVVSVPSHVMDAIRSFADAKNITAGVTRKELKKSAACYKNLTRHEKLQLLQFCLQDHQYEDLCGLQLLPLSNGTFTTFSALAHEIYISSLEHSQDLLPGLEHRFLDQKLDSDILQKLNYAARQESTQLRLLSENEVVVLLKESLPSDWSQGKTVLWYPEDKKHNHPSRDWIELIWRYVRDHFPTRERLHRLQNFSLIPVSIEQTVVTLKPLAQPSTVVIKSLGEDIIDDTLIHVLTKMGGVVLTDCPDFILDHPSVVDTFVHRPNVQGIFKTIVKLASMFTIKKLSEVVRGLSPGEKRSLRSFLANVKPVQLGKKESNLMCSLPIFETFSKRFVSKNEGLSAALIESLPIQPRRELIDISGEESRSLAILLKVRILKPTEVLCEIVFPDIQSGKYEGGQIDKLMPYVLTNFAHVIRSDAHFKRNIQALPFLPKANQGKRVKGSDVFDPRNENLRKLFAKEDVFPVGQLYKDSIVLNVLEEVGMKTESDVTAKDLLRSANNVMVLSDPSKAREKSHAIWQHLERHPQKLKSTIHGQELGSLLMKIQWVPNLSQKTSNFPPSLPWFETGEEGGRHFFKPPELKSQLVINLIGSVKPVVAFEPSSEIAGHFGWLKKPEVLDVAKHLQNVVRRYTGDEKAYYMVLVNDIYEFLSCADYAKVTEVLSNWHLGWVWNGDGFSSPRHVLFSKPAIDLTPFIRLLPSEMMKHSRLFTLFGMRTNSDPSLLVKVLGLIKEKYDGQNSPVINASEVRHDLQLSVDILNELASDELSPELQTEILLPVRVDGNLYVRLEPVKHCMYTDQKEWMQSESEDGEQKYYYVHHNVPNNTAVRLGVPSLTHRMLDPDELSIGEEFGQEEKLTTRLNRLLEDYKDGLAVLKELVQNADDAGATEVKFLYDERTNEDAMTCLIDDGMKKCQGAALWVYNDATFKSEDFVNITKLNEATKVHDTAKIGRFGLGFNAVYNLTDVPMFVSKNYFVILDPNTSHLGTSINNKRKPGIKIDLNKDVVNLKTFRNQFKPFNGVFGCDLSLDKEDNSYNGTLFRFPLRTREQAAVSEIRDKCYDDHEMRKLLEMFLEKANTVLLFTQNVFRVGMYFLPKSSGQNLQPLLMFQVNKSLAQGGILRELSFPIALPDTSHKLSAEQKNLLIQSNFLQASSKVKRLSRSRRVKPSEFPESSIVVDVERVLTKFGGSFFQKKKPPGKKRESWLIVSSMGCGESMEFSESDPSLLPSGGVAAQLFSLDCNTFLPTPAKNGTVFCYLPLPIHSGLPVCINGAFAVDSNRRRLQGKLEDDKTCYGEEWNNVLMTDSISTAYLCLLEDLKKIVPEDGSYVFHSLWPRAFNVSEQCRSITVSFYKQIAYGSHALFSNGKKWVDITQVVFLHPDLRVDPEIGEVSLAVFRNFTKGNDVVIDLPPEVFQSFECCGLLNVIKGKTYDRFRFFHDVFFPNVSSVTSDQRDVLVLYALNQNNDELEELIKNNACIPASPDGKVLKRPSQLVNPNKEASSLFFPVDGRFPFGDKSTFRNPQVLAKLEVLGMNSHDLPWEDIAERAESVQRVNSVDSKAAVKRAKFLIEFVQKKLKLKDKGPSEGVISRIVKAEFLPVLERPKSFPLRWKSEEYQTSRRFLAAPKDVFLPSTKYMVCCTELVVDLDIPKKVTELLMLHQKRVTTEHVMKQLSEAISARIETLDRKRLDEVSRVCAEAYSFLQENITNCTSAVEEFLSTKPFILVERRFLFANEVAFEVKTECSPYLHRLPENLSDSYAKLLRFSGVRKQFEAKDYISSLQKITQKFAETQLDEHTLQVAVNMAIGLGDTAKHCNEEWYSEEQSSNYIYLPDSGGRMLAVADLCYKDCPWMPDDPEEQFIHEKIPWSTCEQLGVKTRREGALQQHDIGFPFGQKEELTNRLKRILTGYPGEKEILKELLQNADDAQATEIFFIKDPRHHPDKRVFQDSWKPLQGPALCVYNNRPFTNADIEGICNLGKGSKGEDPNKTGQYGVGFNAVYHLTDVPSFRSKAEEIGDVFCVFDPHCKYVPCASDAKPGRMYKDIDKLKKKFPDVFPCYLEELFPIKNATMFRFPLKSQEMAEESKISKKPVSVQQLDKMVKDLKMELFDVLLFVNNVRKISIAGIDRSEKLADIYSVKVVMTKEDESKRQRFADYMKQVGKQAKHKDFLPTSIKPKKCIYTMTLRDSVGEEETWLIVQQVGFEKPVEKSIVDAFRDENLGMLPRGGVACLLRAVFFEQQDGKVGKAYCFLPLPFKTDLPVYINGHFALDHEARRNLWRDEAGGYRSDWNKALLRDVITSCYLTLLDKVRGYIQLPVGQGIAGQNSTLSKNEIMKVLSFYEGLFPRYPFEDSHWKILADSIYQEMSQKEMHLIPVVRCPKTIPGLHAKNFKGSARVQVTWFPPQGTGKKQTYFNNLEIKGYFSYVPPKPDVAEEERIKREEMRSKQKHRFEEMLLETGFNLVALSVDVFDSLKEAGVEVFCVSPLAVMDFYKSFKDSNPLCSIGDVPCPVDKSPFKDVREVIRTLKYCKDDGEFLENLEGLPLLLTQDNYLRVFSKSDPRCLSHYWDILPQSPALFVNKEALSGVFNIADIKKTSVFRALDIELFSSQLHVTLPECFCSEDRYMRWFPEGEPQSTALPNRRWIFRVWHFFEKFVSEKLKDLSPEEMKDLTEEKKISFVRGLLVPALATWCILPATGVRRCNRREIPSPLNTVGDQNTVTDHFLVPLSMAESVLDFVDCGQSSKKLVEALRCLGLPELSWSILSTALINSTCYTKLESYNLARNLVATMKTPHSLLKALNQRLKTNPSSLDGKLKCEEAIEVLEYFARNTQALVYDDRAILKNLPFFLKASGQLGKVQDRDVFVLPSEIPKTEMVVVEGKLHCFFVESCQSLLKLYDFLEFQQVTPSYVYLNFILKCFQYLSFKGKLDHLLFLRAFLSPLSAIENESEDLEKKQLVDSLKRTEIIQARDGSWKTASNFYDPRNEVFFAMLSKDSFPPKPFNSDQWLSFFEKVGLIKDVSGEDFVNFANQVAREAQSERTKETFQKSLVLVQHLFSRPNVVGEGLLHRVCDIPFVVADPVEQSLEELCTPFWVRQGGEIPFIAFKDAVFNEYEKIVWTKAHLLPESADPRSHRYELSVGCNHRNVDQYLKAFLTQLCIRTKPSVGLVISHCQTVSARRNITADQCPVVTRVMESIYAFLQENAIKDHEAKVLLQTTRFILVEGGKTFILPKQAVIELYQSLEIKPFLYRIPPVFGKFQALFEFVGCSQTVTCRHYAMVLEMMHRNCMDSKLNPNEVSTCAKAVKGFFNHLQDDSGAVSTLSKLYLPAMPSKFCLSNVHLQVSTIPVTLRQSTELLFDDDPSYGSRIKGLNQLFVLELSLMGVSRKSAMVNFSDLVLKLPSAVQPRMLSAVVKEKIEDPKQTKIVKSGAVNTLKQQISCTPFVRGVARIIRHVNYQNKDFDERVIEGIQKGLRSIQLFAVEGLRTSLFLNEVQIPESEADVPYFVERWEQSGVEICRVYIDTLSGMNEAISIISDVIGEMYGEFLQRRAYLIGEMLRCPPSSIWPLLDRMRVRKDDSYTTADLDIYPEPGTLIPTEDHHLLNDAFEEFEPGEYVGYQLHDPSLVQREGMPIFIYAIIVEEINIEDTVILTKAYRINIGHDKETVEVSAAKLYKFHRLQDIFEEQDEDMEEVLKEISDTLQNAWEMPEDERTQIVKRLFMRWFPRENTTSRHLFLVAFQHLKNEVSRLGGCYDDWYASWEERAKQHGSQRETYKGRFRSHYGSWSSSSGNSSWQNVPPSFCEKNPQPEEAKRWLRQAEADLESCGRERAFTTDSFEWICFKCHQAAEKALKAVQYNVDANQKTNDHNLVRNCCGFDDAVLGCLAAQLERLVINSAHMRYPDTMSYPKIPHDVYSAAQAEEAFKTATKILERVRVKLNEGAS</sequence>
<dbReference type="InterPro" id="IPR036869">
    <property type="entry name" value="J_dom_sf"/>
</dbReference>
<dbReference type="InterPro" id="IPR058210">
    <property type="entry name" value="SACS/Nov_dom"/>
</dbReference>
<dbReference type="NCBIfam" id="NF047352">
    <property type="entry name" value="P_loop_sacsin"/>
    <property type="match status" value="3"/>
</dbReference>
<dbReference type="Pfam" id="PF25794">
    <property type="entry name" value="SACS"/>
    <property type="match status" value="3"/>
</dbReference>
<proteinExistence type="predicted"/>
<dbReference type="PANTHER" id="PTHR15600:SF42">
    <property type="entry name" value="SACSIN"/>
    <property type="match status" value="1"/>
</dbReference>
<organism evidence="2 3">
    <name type="scientific">Porites lobata</name>
    <dbReference type="NCBI Taxonomy" id="104759"/>
    <lineage>
        <taxon>Eukaryota</taxon>
        <taxon>Metazoa</taxon>
        <taxon>Cnidaria</taxon>
        <taxon>Anthozoa</taxon>
        <taxon>Hexacorallia</taxon>
        <taxon>Scleractinia</taxon>
        <taxon>Fungiina</taxon>
        <taxon>Poritidae</taxon>
        <taxon>Porites</taxon>
    </lineage>
</organism>
<name>A0ABN8PM49_9CNID</name>
<dbReference type="InterPro" id="IPR036890">
    <property type="entry name" value="HATPase_C_sf"/>
</dbReference>
<comment type="caution">
    <text evidence="2">The sequence shown here is derived from an EMBL/GenBank/DDBJ whole genome shotgun (WGS) entry which is preliminary data.</text>
</comment>
<evidence type="ECO:0000313" key="3">
    <source>
        <dbReference type="Proteomes" id="UP001159405"/>
    </source>
</evidence>
<dbReference type="PROSITE" id="PS50910">
    <property type="entry name" value="HEPN"/>
    <property type="match status" value="1"/>
</dbReference>
<feature type="non-terminal residue" evidence="2">
    <location>
        <position position="1"/>
    </location>
</feature>
<dbReference type="Gene3D" id="3.30.565.10">
    <property type="entry name" value="Histidine kinase-like ATPase, C-terminal domain"/>
    <property type="match status" value="1"/>
</dbReference>
<protein>
    <recommendedName>
        <fullName evidence="1">HEPN domain-containing protein</fullName>
    </recommendedName>
</protein>
<gene>
    <name evidence="2" type="ORF">PLOB_00044138</name>
</gene>
<keyword evidence="3" id="KW-1185">Reference proteome</keyword>
<dbReference type="SUPFAM" id="SSF81593">
    <property type="entry name" value="Nucleotidyltransferase substrate binding subunit/domain"/>
    <property type="match status" value="1"/>
</dbReference>
<dbReference type="Gene3D" id="1.20.120.330">
    <property type="entry name" value="Nucleotidyltransferases domain 2"/>
    <property type="match status" value="1"/>
</dbReference>
<feature type="domain" description="HEPN" evidence="1">
    <location>
        <begin position="4321"/>
        <end position="4433"/>
    </location>
</feature>
<evidence type="ECO:0000313" key="2">
    <source>
        <dbReference type="EMBL" id="CAH3144816.1"/>
    </source>
</evidence>
<evidence type="ECO:0000259" key="1">
    <source>
        <dbReference type="PROSITE" id="PS50910"/>
    </source>
</evidence>
<reference evidence="2 3" key="1">
    <citation type="submission" date="2022-05" db="EMBL/GenBank/DDBJ databases">
        <authorList>
            <consortium name="Genoscope - CEA"/>
            <person name="William W."/>
        </authorList>
    </citation>
    <scope>NUCLEOTIDE SEQUENCE [LARGE SCALE GENOMIC DNA]</scope>
</reference>
<accession>A0ABN8PM49</accession>